<keyword evidence="3" id="KW-1185">Reference proteome</keyword>
<dbReference type="CDD" id="cd02233">
    <property type="entry name" value="cupin_HNL-like"/>
    <property type="match status" value="1"/>
</dbReference>
<dbReference type="PANTHER" id="PTHR43698:SF1">
    <property type="entry name" value="BLL4564 PROTEIN"/>
    <property type="match status" value="1"/>
</dbReference>
<dbReference type="Proteomes" id="UP001152049">
    <property type="component" value="Unassembled WGS sequence"/>
</dbReference>
<organism evidence="2 3">
    <name type="scientific">Fusarium torreyae</name>
    <dbReference type="NCBI Taxonomy" id="1237075"/>
    <lineage>
        <taxon>Eukaryota</taxon>
        <taxon>Fungi</taxon>
        <taxon>Dikarya</taxon>
        <taxon>Ascomycota</taxon>
        <taxon>Pezizomycotina</taxon>
        <taxon>Sordariomycetes</taxon>
        <taxon>Hypocreomycetidae</taxon>
        <taxon>Hypocreales</taxon>
        <taxon>Nectriaceae</taxon>
        <taxon>Fusarium</taxon>
    </lineage>
</organism>
<dbReference type="InterPro" id="IPR011051">
    <property type="entry name" value="RmlC_Cupin_sf"/>
</dbReference>
<dbReference type="SUPFAM" id="SSF51182">
    <property type="entry name" value="RmlC-like cupins"/>
    <property type="match status" value="1"/>
</dbReference>
<evidence type="ECO:0000259" key="1">
    <source>
        <dbReference type="Pfam" id="PF07883"/>
    </source>
</evidence>
<evidence type="ECO:0000313" key="3">
    <source>
        <dbReference type="Proteomes" id="UP001152049"/>
    </source>
</evidence>
<dbReference type="Pfam" id="PF07883">
    <property type="entry name" value="Cupin_2"/>
    <property type="match status" value="1"/>
</dbReference>
<dbReference type="AlphaFoldDB" id="A0A9W8RKT4"/>
<accession>A0A9W8RKT4</accession>
<name>A0A9W8RKT4_9HYPO</name>
<protein>
    <recommendedName>
        <fullName evidence="1">Cupin type-2 domain-containing protein</fullName>
    </recommendedName>
</protein>
<dbReference type="InterPro" id="IPR013096">
    <property type="entry name" value="Cupin_2"/>
</dbReference>
<proteinExistence type="predicted"/>
<dbReference type="EMBL" id="JAOQAZ010000046">
    <property type="protein sequence ID" value="KAJ4245463.1"/>
    <property type="molecule type" value="Genomic_DNA"/>
</dbReference>
<feature type="domain" description="Cupin type-2" evidence="1">
    <location>
        <begin position="46"/>
        <end position="105"/>
    </location>
</feature>
<dbReference type="OrthoDB" id="2096797at2759"/>
<evidence type="ECO:0000313" key="2">
    <source>
        <dbReference type="EMBL" id="KAJ4245463.1"/>
    </source>
</evidence>
<comment type="caution">
    <text evidence="2">The sequence shown here is derived from an EMBL/GenBank/DDBJ whole genome shotgun (WGS) entry which is preliminary data.</text>
</comment>
<gene>
    <name evidence="2" type="ORF">NW762_013972</name>
</gene>
<sequence>MPMTIIRSSRPENGQTLKKGPTFTGEVWYDSVLNKQEEGITMVTATFTPCARTHWHHHEDGQVLEVKAGSGWVCDKGGVPQKLSVGDIVWCPAGTVHWHGADEGSILVHLAISRGKTTWYDAVTDEEYNQRLGKTGQRSG</sequence>
<dbReference type="PANTHER" id="PTHR43698">
    <property type="entry name" value="RIBD C-TERMINAL DOMAIN CONTAINING PROTEIN"/>
    <property type="match status" value="1"/>
</dbReference>
<dbReference type="InterPro" id="IPR014710">
    <property type="entry name" value="RmlC-like_jellyroll"/>
</dbReference>
<reference evidence="2" key="1">
    <citation type="submission" date="2022-09" db="EMBL/GenBank/DDBJ databases">
        <title>Fusarium specimens isolated from Avocado Roots.</title>
        <authorList>
            <person name="Stajich J."/>
            <person name="Roper C."/>
            <person name="Heimlech-Rivalta G."/>
        </authorList>
    </citation>
    <scope>NUCLEOTIDE SEQUENCE</scope>
    <source>
        <strain evidence="2">CF00136</strain>
    </source>
</reference>
<dbReference type="Gene3D" id="2.60.120.10">
    <property type="entry name" value="Jelly Rolls"/>
    <property type="match status" value="1"/>
</dbReference>
<dbReference type="InterPro" id="IPR047263">
    <property type="entry name" value="HNL-like_cupin"/>
</dbReference>